<feature type="compositionally biased region" description="Basic residues" evidence="1">
    <location>
        <begin position="174"/>
        <end position="186"/>
    </location>
</feature>
<feature type="region of interest" description="Disordered" evidence="1">
    <location>
        <begin position="124"/>
        <end position="203"/>
    </location>
</feature>
<proteinExistence type="predicted"/>
<feature type="compositionally biased region" description="Pro residues" evidence="1">
    <location>
        <begin position="147"/>
        <end position="162"/>
    </location>
</feature>
<dbReference type="EMBL" id="GDJX01013117">
    <property type="protein sequence ID" value="JAT54819.1"/>
    <property type="molecule type" value="Transcribed_RNA"/>
</dbReference>
<organism evidence="2">
    <name type="scientific">Anthurium amnicola</name>
    <dbReference type="NCBI Taxonomy" id="1678845"/>
    <lineage>
        <taxon>Eukaryota</taxon>
        <taxon>Viridiplantae</taxon>
        <taxon>Streptophyta</taxon>
        <taxon>Embryophyta</taxon>
        <taxon>Tracheophyta</taxon>
        <taxon>Spermatophyta</taxon>
        <taxon>Magnoliopsida</taxon>
        <taxon>Liliopsida</taxon>
        <taxon>Araceae</taxon>
        <taxon>Pothoideae</taxon>
        <taxon>Potheae</taxon>
        <taxon>Anthurium</taxon>
    </lineage>
</organism>
<feature type="compositionally biased region" description="Pro residues" evidence="1">
    <location>
        <begin position="22"/>
        <end position="44"/>
    </location>
</feature>
<accession>A0A1D1YJK4</accession>
<sequence>MSSGPPTPQKPYAEGYKSSLPPSSPSPPNPYGRPPPPVAAPGWPPGGVQLGRLRPPGHRHPLAPPEPPAAASPALAAGGGPLPSSPFPAGGLAGAIPGAAGEPRAPSSSVILAGAIAGARGGPCCPPRWTGPSPRFTPPAIAGGGSPSPPSHSPGRDPPPAALPDCEPCGQGRHPGRHQARGRWGLRRREGFPGGLLDPKASAEGEVLGEGGNRGPPLRGGPLPRLIFRDGRGQDPGLGRRLLRPLQGIPVLHHCEHPHLHLLRVPGLLAGPPPNPREGHHRPFPPMLLRLRHGSGAGVPADRGVVGGGHPERRLGVQLGERPLHGDGQRVHLRLLPRVRVPRRQRPHLRPLPLRPRRLLIPADAPGGGKEMLT</sequence>
<name>A0A1D1YJK4_9ARAE</name>
<evidence type="ECO:0000313" key="2">
    <source>
        <dbReference type="EMBL" id="JAT54819.1"/>
    </source>
</evidence>
<evidence type="ECO:0000256" key="1">
    <source>
        <dbReference type="SAM" id="MobiDB-lite"/>
    </source>
</evidence>
<protein>
    <submittedName>
        <fullName evidence="2">Uncharacterized protein</fullName>
    </submittedName>
</protein>
<dbReference type="AlphaFoldDB" id="A0A1D1YJK4"/>
<feature type="region of interest" description="Disordered" evidence="1">
    <location>
        <begin position="1"/>
        <end position="106"/>
    </location>
</feature>
<reference evidence="2" key="1">
    <citation type="submission" date="2015-07" db="EMBL/GenBank/DDBJ databases">
        <title>Transcriptome Assembly of Anthurium amnicola.</title>
        <authorList>
            <person name="Suzuki J."/>
        </authorList>
    </citation>
    <scope>NUCLEOTIDE SEQUENCE</scope>
</reference>
<gene>
    <name evidence="2" type="ORF">g.48224</name>
</gene>
<feature type="compositionally biased region" description="Low complexity" evidence="1">
    <location>
        <begin position="87"/>
        <end position="106"/>
    </location>
</feature>